<proteinExistence type="predicted"/>
<evidence type="ECO:0000259" key="1">
    <source>
        <dbReference type="Pfam" id="PF17921"/>
    </source>
</evidence>
<name>A0A2B4S9W1_STYPI</name>
<reference evidence="3" key="1">
    <citation type="journal article" date="2017" name="bioRxiv">
        <title>Comparative analysis of the genomes of Stylophora pistillata and Acropora digitifera provides evidence for extensive differences between species of corals.</title>
        <authorList>
            <person name="Voolstra C.R."/>
            <person name="Li Y."/>
            <person name="Liew Y.J."/>
            <person name="Baumgarten S."/>
            <person name="Zoccola D."/>
            <person name="Flot J.-F."/>
            <person name="Tambutte S."/>
            <person name="Allemand D."/>
            <person name="Aranda M."/>
        </authorList>
    </citation>
    <scope>NUCLEOTIDE SEQUENCE [LARGE SCALE GENOMIC DNA]</scope>
</reference>
<dbReference type="Gene3D" id="1.10.340.70">
    <property type="match status" value="1"/>
</dbReference>
<sequence>MARKAIDTIQNKVALEEAVKNPPAIMHSLVNNSDDTPEKRIDQIIDIRRFHNLTSLLRVTGLVIKFATGLKEAEHLWIKSVQASSFTKEVELLQREDHKLTPPTYVTQFGLYEEGVVRCKGRLNNSPLPEISRKPILLLTSHEFVELLIKQAHESVQHSGIRDTLTTLRERFWVVRGREAVKRFIRKCVPCCKYQGMPCSPLPPNDLPDKRVSEDPPFMRVGLDFIWPLFIEAKNSEVERNKSEQLPRRKASIQIIFINTPPPDERVELLKPIEDIKEMNDDSEDINTIGLLKRYCKCLPKLENLTLADWAVWYDNCSSTPYVKKTHEIDIDGRPLEKYIDDEQNDDDDELVKTINKKNEETDLLGNFASYEDICMVLSNVIKEQMKQNAVFNEDFNEIQQQINQIEDRYDHIAPCTQNIERQQQAEGDQDLHPYLCGNYNLSDNLGIPSVDNSEPLTMNELPDDEYRHMTFAQFLWLHSFGQWKIIQHLHHLQGNKPMAMILKVFSSMVTINEALEADEYRIVDVVGKVMNKKYQIQLVFKNNKQLRKVHRLIADQIASIKVTLWEDAIDAITSGKAYIFTNLKSIFRYSSNLWKKKIPYNLDGGKTGFDLRETKLPTYWRTPFSKICLGMKINHKIRFIVIKKQADSLHSLVADGKYRNTSLGRDVWKTLIGPQASLQFACNKKGFNAVSEVRFYSKARIGVIANHQDDCSTCNSRIVFGTEGHNTCGNEATYSPDNGEKHIRTMGYILVQ</sequence>
<dbReference type="Proteomes" id="UP000225706">
    <property type="component" value="Unassembled WGS sequence"/>
</dbReference>
<evidence type="ECO:0000313" key="3">
    <source>
        <dbReference type="Proteomes" id="UP000225706"/>
    </source>
</evidence>
<dbReference type="Pfam" id="PF17921">
    <property type="entry name" value="Integrase_H2C2"/>
    <property type="match status" value="1"/>
</dbReference>
<feature type="domain" description="Integrase zinc-binding" evidence="1">
    <location>
        <begin position="142"/>
        <end position="194"/>
    </location>
</feature>
<comment type="caution">
    <text evidence="2">The sequence shown here is derived from an EMBL/GenBank/DDBJ whole genome shotgun (WGS) entry which is preliminary data.</text>
</comment>
<gene>
    <name evidence="2" type="ORF">AWC38_SpisGene9511</name>
</gene>
<evidence type="ECO:0000313" key="2">
    <source>
        <dbReference type="EMBL" id="PFX25823.1"/>
    </source>
</evidence>
<protein>
    <recommendedName>
        <fullName evidence="1">Integrase zinc-binding domain-containing protein</fullName>
    </recommendedName>
</protein>
<dbReference type="Gene3D" id="2.40.50.140">
    <property type="entry name" value="Nucleic acid-binding proteins"/>
    <property type="match status" value="1"/>
</dbReference>
<dbReference type="InterPro" id="IPR041588">
    <property type="entry name" value="Integrase_H2C2"/>
</dbReference>
<organism evidence="2 3">
    <name type="scientific">Stylophora pistillata</name>
    <name type="common">Smooth cauliflower coral</name>
    <dbReference type="NCBI Taxonomy" id="50429"/>
    <lineage>
        <taxon>Eukaryota</taxon>
        <taxon>Metazoa</taxon>
        <taxon>Cnidaria</taxon>
        <taxon>Anthozoa</taxon>
        <taxon>Hexacorallia</taxon>
        <taxon>Scleractinia</taxon>
        <taxon>Astrocoeniina</taxon>
        <taxon>Pocilloporidae</taxon>
        <taxon>Stylophora</taxon>
    </lineage>
</organism>
<dbReference type="SUPFAM" id="SSF50249">
    <property type="entry name" value="Nucleic acid-binding proteins"/>
    <property type="match status" value="1"/>
</dbReference>
<dbReference type="OrthoDB" id="5987741at2759"/>
<dbReference type="InterPro" id="IPR012340">
    <property type="entry name" value="NA-bd_OB-fold"/>
</dbReference>
<dbReference type="PANTHER" id="PTHR47331">
    <property type="entry name" value="PHD-TYPE DOMAIN-CONTAINING PROTEIN"/>
    <property type="match status" value="1"/>
</dbReference>
<keyword evidence="3" id="KW-1185">Reference proteome</keyword>
<dbReference type="EMBL" id="LSMT01000141">
    <property type="protein sequence ID" value="PFX25823.1"/>
    <property type="molecule type" value="Genomic_DNA"/>
</dbReference>
<dbReference type="AlphaFoldDB" id="A0A2B4S9W1"/>
<accession>A0A2B4S9W1</accession>